<dbReference type="AlphaFoldDB" id="A0AAV5V6H1"/>
<dbReference type="GO" id="GO:0007606">
    <property type="term" value="P:sensory perception of chemical stimulus"/>
    <property type="evidence" value="ECO:0007669"/>
    <property type="project" value="InterPro"/>
</dbReference>
<dbReference type="GO" id="GO:0016020">
    <property type="term" value="C:membrane"/>
    <property type="evidence" value="ECO:0007669"/>
    <property type="project" value="InterPro"/>
</dbReference>
<dbReference type="Pfam" id="PF03125">
    <property type="entry name" value="Sre"/>
    <property type="match status" value="1"/>
</dbReference>
<feature type="transmembrane region" description="Helical" evidence="2">
    <location>
        <begin position="111"/>
        <end position="130"/>
    </location>
</feature>
<gene>
    <name evidence="3" type="ORF">PFISCL1PPCAC_5225</name>
</gene>
<evidence type="ECO:0000256" key="2">
    <source>
        <dbReference type="SAM" id="Phobius"/>
    </source>
</evidence>
<dbReference type="InterPro" id="IPR004151">
    <property type="entry name" value="7TM_GPCR_serpentine_rcpt_Sre"/>
</dbReference>
<dbReference type="EMBL" id="BTSY01000002">
    <property type="protein sequence ID" value="GMT13928.1"/>
    <property type="molecule type" value="Genomic_DNA"/>
</dbReference>
<comment type="similarity">
    <text evidence="1">Belongs to the nematode receptor-like protein sre family.</text>
</comment>
<name>A0AAV5V6H1_9BILA</name>
<protein>
    <recommendedName>
        <fullName evidence="5">G protein-coupled receptor</fullName>
    </recommendedName>
</protein>
<accession>A0AAV5V6H1</accession>
<keyword evidence="2" id="KW-0812">Transmembrane</keyword>
<sequence length="146" mass="16789">SGIVNAYMLSVAAYPPNFACAALLRLMLNRNCKWHVQLSDTIKRTSNDKYSLSLRVQLKENIWSMQKIEFGFYVVIFGVFVNMIVVFTPIFILKEPEDLVLLQWCQWAGNIFISISVTCSVPMSQFAIALHSGKLPAYARWYMRKL</sequence>
<keyword evidence="4" id="KW-1185">Reference proteome</keyword>
<evidence type="ECO:0000313" key="4">
    <source>
        <dbReference type="Proteomes" id="UP001432322"/>
    </source>
</evidence>
<feature type="transmembrane region" description="Helical" evidence="2">
    <location>
        <begin position="70"/>
        <end position="91"/>
    </location>
</feature>
<organism evidence="3 4">
    <name type="scientific">Pristionchus fissidentatus</name>
    <dbReference type="NCBI Taxonomy" id="1538716"/>
    <lineage>
        <taxon>Eukaryota</taxon>
        <taxon>Metazoa</taxon>
        <taxon>Ecdysozoa</taxon>
        <taxon>Nematoda</taxon>
        <taxon>Chromadorea</taxon>
        <taxon>Rhabditida</taxon>
        <taxon>Rhabditina</taxon>
        <taxon>Diplogasteromorpha</taxon>
        <taxon>Diplogasteroidea</taxon>
        <taxon>Neodiplogasteridae</taxon>
        <taxon>Pristionchus</taxon>
    </lineage>
</organism>
<dbReference type="PANTHER" id="PTHR23128">
    <property type="entry name" value="SERPENTINE RECEPTOR, CLASS E (EPSILON)-RELATED"/>
    <property type="match status" value="1"/>
</dbReference>
<keyword evidence="2" id="KW-0472">Membrane</keyword>
<evidence type="ECO:0000256" key="1">
    <source>
        <dbReference type="ARBA" id="ARBA00006803"/>
    </source>
</evidence>
<proteinExistence type="inferred from homology"/>
<dbReference type="Proteomes" id="UP001432322">
    <property type="component" value="Unassembled WGS sequence"/>
</dbReference>
<reference evidence="3" key="1">
    <citation type="submission" date="2023-10" db="EMBL/GenBank/DDBJ databases">
        <title>Genome assembly of Pristionchus species.</title>
        <authorList>
            <person name="Yoshida K."/>
            <person name="Sommer R.J."/>
        </authorList>
    </citation>
    <scope>NUCLEOTIDE SEQUENCE</scope>
    <source>
        <strain evidence="3">RS5133</strain>
    </source>
</reference>
<keyword evidence="2" id="KW-1133">Transmembrane helix</keyword>
<comment type="caution">
    <text evidence="3">The sequence shown here is derived from an EMBL/GenBank/DDBJ whole genome shotgun (WGS) entry which is preliminary data.</text>
</comment>
<evidence type="ECO:0008006" key="5">
    <source>
        <dbReference type="Google" id="ProtNLM"/>
    </source>
</evidence>
<feature type="transmembrane region" description="Helical" evidence="2">
    <location>
        <begin position="6"/>
        <end position="28"/>
    </location>
</feature>
<evidence type="ECO:0000313" key="3">
    <source>
        <dbReference type="EMBL" id="GMT13928.1"/>
    </source>
</evidence>
<feature type="non-terminal residue" evidence="3">
    <location>
        <position position="1"/>
    </location>
</feature>
<dbReference type="PANTHER" id="PTHR23128:SF132">
    <property type="entry name" value="SERPENTINE RECEPTOR, CLASS E (EPSILON)-RELATED"/>
    <property type="match status" value="1"/>
</dbReference>